<feature type="region of interest" description="Disordered" evidence="1">
    <location>
        <begin position="121"/>
        <end position="148"/>
    </location>
</feature>
<feature type="compositionally biased region" description="Polar residues" evidence="1">
    <location>
        <begin position="123"/>
        <end position="132"/>
    </location>
</feature>
<proteinExistence type="predicted"/>
<accession>A0A135SP11</accession>
<dbReference type="EMBL" id="JFFI01002316">
    <property type="protein sequence ID" value="KXH37601.1"/>
    <property type="molecule type" value="Genomic_DNA"/>
</dbReference>
<dbReference type="Proteomes" id="UP000070121">
    <property type="component" value="Unassembled WGS sequence"/>
</dbReference>
<sequence>MSSTTGAPPTYHVVPRFDIAAKGGALELGTHIIPIPDGLKYTPVSQGGFIETQSRLREGHGSIWATSFVSQGFGASAGASADDQAQSTVSCESIITSYFDPDDDYLPRNYVSIPSTAAARSANFETSATEPDTGTKLGANGGGSSKDKHSLEFEVDDIVVSRYPYKDVSSSPFNKEKKLVGMPIPEEEKAKEKVRDSSDVEVVWVEAARKEDLI</sequence>
<protein>
    <submittedName>
        <fullName evidence="2">Uncharacterized protein</fullName>
    </submittedName>
</protein>
<evidence type="ECO:0000256" key="1">
    <source>
        <dbReference type="SAM" id="MobiDB-lite"/>
    </source>
</evidence>
<dbReference type="OrthoDB" id="4837596at2759"/>
<keyword evidence="3" id="KW-1185">Reference proteome</keyword>
<comment type="caution">
    <text evidence="2">The sequence shown here is derived from an EMBL/GenBank/DDBJ whole genome shotgun (WGS) entry which is preliminary data.</text>
</comment>
<gene>
    <name evidence="2" type="ORF">CSAL01_05794</name>
</gene>
<organism evidence="2 3">
    <name type="scientific">Colletotrichum salicis</name>
    <dbReference type="NCBI Taxonomy" id="1209931"/>
    <lineage>
        <taxon>Eukaryota</taxon>
        <taxon>Fungi</taxon>
        <taxon>Dikarya</taxon>
        <taxon>Ascomycota</taxon>
        <taxon>Pezizomycotina</taxon>
        <taxon>Sordariomycetes</taxon>
        <taxon>Hypocreomycetidae</taxon>
        <taxon>Glomerellales</taxon>
        <taxon>Glomerellaceae</taxon>
        <taxon>Colletotrichum</taxon>
        <taxon>Colletotrichum acutatum species complex</taxon>
    </lineage>
</organism>
<dbReference type="STRING" id="1209931.A0A135SP11"/>
<evidence type="ECO:0000313" key="3">
    <source>
        <dbReference type="Proteomes" id="UP000070121"/>
    </source>
</evidence>
<name>A0A135SP11_9PEZI</name>
<evidence type="ECO:0000313" key="2">
    <source>
        <dbReference type="EMBL" id="KXH37601.1"/>
    </source>
</evidence>
<reference evidence="2 3" key="1">
    <citation type="submission" date="2014-02" db="EMBL/GenBank/DDBJ databases">
        <title>The genome sequence of Colletotrichum salicis CBS 607.94.</title>
        <authorList>
            <person name="Baroncelli R."/>
            <person name="Thon M.R."/>
        </authorList>
    </citation>
    <scope>NUCLEOTIDE SEQUENCE [LARGE SCALE GENOMIC DNA]</scope>
    <source>
        <strain evidence="2 3">CBS 607.94</strain>
    </source>
</reference>
<dbReference type="AlphaFoldDB" id="A0A135SP11"/>